<evidence type="ECO:0000313" key="3">
    <source>
        <dbReference type="Proteomes" id="UP000014155"/>
    </source>
</evidence>
<sequence>MKKIDMYKPGGKGKEPVRKTIMEITEELQKRLESQGIMPDSSFLSSNFKSSQKNQFPFGKISGTISLGSEEVNAFLSIAGEDDSDLKGRMFIVQFKTENKNTVEAIKKASAALNVMLESFWVNTDDNEKVQETQADITKQKDTAKKTEKNAAIIKQSADPKEVAISIHKALLNPDIADEFNKLQQQGKDEQRLQSEETVKTITIPTGAKALNDEKIVGYFSKETTDKNNGPVKENDNTSNDGSIKNQLVSVNFTPEQAEVVIQLLEENQKKYEPKSSMFGLLGDVVGKMLQALSRKLDQIIDSEKIVNEKLNSIYSAINNENYELFVDRYKALEQKIKYCHDIICEAAQGKNIQSANIINHILNKEKVPVSIRTLQNAFVTAIDNNIDSALSIYRYADANLHGEAHFDTIRGFLSHALNTLPDNEAEKFINVSSIRAFDDTVIFKEMIRAEKYDLLNSSLQHCNNVNEHAPSLFYFAAQRKDADALHVLARKGADVNENNGEALYTCFETNKLETAKILINYGADVQSLVSRVEQIRKAAPNYSLSENNISFLNELYKYCGLGEYRLFQQLNQTVEQQNEVHGEDGDLGVHDGSW</sequence>
<evidence type="ECO:0008006" key="4">
    <source>
        <dbReference type="Google" id="ProtNLM"/>
    </source>
</evidence>
<dbReference type="SUPFAM" id="SSF48403">
    <property type="entry name" value="Ankyrin repeat"/>
    <property type="match status" value="1"/>
</dbReference>
<feature type="region of interest" description="Disordered" evidence="1">
    <location>
        <begin position="222"/>
        <end position="244"/>
    </location>
</feature>
<dbReference type="AlphaFoldDB" id="S0FJE6"/>
<reference evidence="2 3" key="1">
    <citation type="journal article" date="2013" name="Genome Announc.">
        <title>Draft Genome Sequence of the Cellulolytic, Mesophilic, Anaerobic Bacterium Clostridium termitidis Strain CT1112 (DSM 5398).</title>
        <authorList>
            <person name="Lal S."/>
            <person name="Ramachandran U."/>
            <person name="Zhang X."/>
            <person name="Munir R."/>
            <person name="Sparling R."/>
            <person name="Levin D.B."/>
        </authorList>
    </citation>
    <scope>NUCLEOTIDE SEQUENCE [LARGE SCALE GENOMIC DNA]</scope>
    <source>
        <strain evidence="2 3">CT1112</strain>
    </source>
</reference>
<comment type="caution">
    <text evidence="2">The sequence shown here is derived from an EMBL/GenBank/DDBJ whole genome shotgun (WGS) entry which is preliminary data.</text>
</comment>
<keyword evidence="3" id="KW-1185">Reference proteome</keyword>
<proteinExistence type="predicted"/>
<evidence type="ECO:0000313" key="2">
    <source>
        <dbReference type="EMBL" id="EMS72260.1"/>
    </source>
</evidence>
<dbReference type="Gene3D" id="1.25.40.20">
    <property type="entry name" value="Ankyrin repeat-containing domain"/>
    <property type="match status" value="1"/>
</dbReference>
<dbReference type="eggNOG" id="ENOG5033SFM">
    <property type="taxonomic scope" value="Bacteria"/>
</dbReference>
<dbReference type="STRING" id="1195236.CTER_1769"/>
<name>S0FJE6_RUMCE</name>
<gene>
    <name evidence="2" type="ORF">CTER_1769</name>
</gene>
<organism evidence="2 3">
    <name type="scientific">Ruminiclostridium cellobioparum subsp. termitidis CT1112</name>
    <dbReference type="NCBI Taxonomy" id="1195236"/>
    <lineage>
        <taxon>Bacteria</taxon>
        <taxon>Bacillati</taxon>
        <taxon>Bacillota</taxon>
        <taxon>Clostridia</taxon>
        <taxon>Eubacteriales</taxon>
        <taxon>Oscillospiraceae</taxon>
        <taxon>Ruminiclostridium</taxon>
    </lineage>
</organism>
<dbReference type="InterPro" id="IPR036770">
    <property type="entry name" value="Ankyrin_rpt-contain_sf"/>
</dbReference>
<dbReference type="PATRIC" id="fig|1195236.3.peg.2092"/>
<dbReference type="RefSeq" id="WP_004625252.1">
    <property type="nucleotide sequence ID" value="NZ_AORV01000028.1"/>
</dbReference>
<dbReference type="Proteomes" id="UP000014155">
    <property type="component" value="Unassembled WGS sequence"/>
</dbReference>
<accession>S0FJE6</accession>
<protein>
    <recommendedName>
        <fullName evidence="4">Ankyrin repeat-containing protein</fullName>
    </recommendedName>
</protein>
<dbReference type="EMBL" id="AORV01000028">
    <property type="protein sequence ID" value="EMS72260.1"/>
    <property type="molecule type" value="Genomic_DNA"/>
</dbReference>
<evidence type="ECO:0000256" key="1">
    <source>
        <dbReference type="SAM" id="MobiDB-lite"/>
    </source>
</evidence>